<evidence type="ECO:0000313" key="3">
    <source>
        <dbReference type="Proteomes" id="UP001596122"/>
    </source>
</evidence>
<gene>
    <name evidence="2" type="ORF">ACFPJ6_07590</name>
</gene>
<dbReference type="CDD" id="cd02252">
    <property type="entry name" value="nylC_like"/>
    <property type="match status" value="1"/>
</dbReference>
<dbReference type="Gene3D" id="3.60.70.12">
    <property type="entry name" value="L-amino peptidase D-ALA esterase/amidase"/>
    <property type="match status" value="1"/>
</dbReference>
<dbReference type="PANTHER" id="PTHR36512">
    <property type="entry name" value="D-AMINOPEPTIDASE"/>
    <property type="match status" value="1"/>
</dbReference>
<reference evidence="3" key="1">
    <citation type="journal article" date="2019" name="Int. J. Syst. Evol. Microbiol.">
        <title>The Global Catalogue of Microorganisms (GCM) 10K type strain sequencing project: providing services to taxonomists for standard genome sequencing and annotation.</title>
        <authorList>
            <consortium name="The Broad Institute Genomics Platform"/>
            <consortium name="The Broad Institute Genome Sequencing Center for Infectious Disease"/>
            <person name="Wu L."/>
            <person name="Ma J."/>
        </authorList>
    </citation>
    <scope>NUCLEOTIDE SEQUENCE [LARGE SCALE GENOMIC DNA]</scope>
    <source>
        <strain evidence="3">CCUG 43114</strain>
    </source>
</reference>
<dbReference type="RefSeq" id="WP_340267880.1">
    <property type="nucleotide sequence ID" value="NZ_JBBEOG010000002.1"/>
</dbReference>
<keyword evidence="3" id="KW-1185">Reference proteome</keyword>
<organism evidence="2 3">
    <name type="scientific">Aquipuribacter nitratireducens</name>
    <dbReference type="NCBI Taxonomy" id="650104"/>
    <lineage>
        <taxon>Bacteria</taxon>
        <taxon>Bacillati</taxon>
        <taxon>Actinomycetota</taxon>
        <taxon>Actinomycetes</taxon>
        <taxon>Micrococcales</taxon>
        <taxon>Intrasporangiaceae</taxon>
        <taxon>Aquipuribacter</taxon>
    </lineage>
</organism>
<dbReference type="InterPro" id="IPR016117">
    <property type="entry name" value="ArgJ-like_dom_sf"/>
</dbReference>
<evidence type="ECO:0000313" key="2">
    <source>
        <dbReference type="EMBL" id="MFC5380647.1"/>
    </source>
</evidence>
<sequence>MPPATVPAPDLPAPDLVTLAGLLPGPAAVRVGHAHAVGGGWRTGTTVVVPPPGTAGSVVVGGGAPGTRETDALAPGTLVDAVDALVLSGGSAFGLAAADGVVRWCEDDERGFAVPTPAGPARVPVVPAAILFDLGRGGDVRARPTADFGFAAAAAAGAVPDDGPPAPEGHVGAGTGARVDAGSRPGGLGVAGGEVEGTGWRVGALVAANAAGVPAGWAPGDAPAPDTGRARASTTLVVVVTDAPLDTAGCHRLAGASHAGLARAVEPSHTLVDGDVVFALATGRAPADEDPRRRVALETAAARAVTGAFARAVDTEVGARLER</sequence>
<dbReference type="SUPFAM" id="SSF56266">
    <property type="entry name" value="DmpA/ArgJ-like"/>
    <property type="match status" value="1"/>
</dbReference>
<dbReference type="Pfam" id="PF03576">
    <property type="entry name" value="Peptidase_S58"/>
    <property type="match status" value="1"/>
</dbReference>
<evidence type="ECO:0000256" key="1">
    <source>
        <dbReference type="ARBA" id="ARBA00007068"/>
    </source>
</evidence>
<comment type="similarity">
    <text evidence="1">Belongs to the peptidase S58 family.</text>
</comment>
<dbReference type="Proteomes" id="UP001596122">
    <property type="component" value="Unassembled WGS sequence"/>
</dbReference>
<dbReference type="PANTHER" id="PTHR36512:SF3">
    <property type="entry name" value="BLR5678 PROTEIN"/>
    <property type="match status" value="1"/>
</dbReference>
<name>A0ABW0GMK4_9MICO</name>
<accession>A0ABW0GMK4</accession>
<proteinExistence type="inferred from homology"/>
<comment type="caution">
    <text evidence="2">The sequence shown here is derived from an EMBL/GenBank/DDBJ whole genome shotgun (WGS) entry which is preliminary data.</text>
</comment>
<dbReference type="EMBL" id="JBHSLD010000007">
    <property type="protein sequence ID" value="MFC5380647.1"/>
    <property type="molecule type" value="Genomic_DNA"/>
</dbReference>
<dbReference type="InterPro" id="IPR005321">
    <property type="entry name" value="Peptidase_S58_DmpA"/>
</dbReference>
<protein>
    <submittedName>
        <fullName evidence="2">P1 family peptidase</fullName>
    </submittedName>
</protein>